<dbReference type="Proteomes" id="UP000298663">
    <property type="component" value="Unassembled WGS sequence"/>
</dbReference>
<organism evidence="1 2">
    <name type="scientific">Steinernema carpocapsae</name>
    <name type="common">Entomopathogenic nematode</name>
    <dbReference type="NCBI Taxonomy" id="34508"/>
    <lineage>
        <taxon>Eukaryota</taxon>
        <taxon>Metazoa</taxon>
        <taxon>Ecdysozoa</taxon>
        <taxon>Nematoda</taxon>
        <taxon>Chromadorea</taxon>
        <taxon>Rhabditida</taxon>
        <taxon>Tylenchina</taxon>
        <taxon>Panagrolaimomorpha</taxon>
        <taxon>Strongyloidoidea</taxon>
        <taxon>Steinernematidae</taxon>
        <taxon>Steinernema</taxon>
    </lineage>
</organism>
<comment type="caution">
    <text evidence="1">The sequence shown here is derived from an EMBL/GenBank/DDBJ whole genome shotgun (WGS) entry which is preliminary data.</text>
</comment>
<accession>A0A4U8V1L3</accession>
<evidence type="ECO:0000313" key="1">
    <source>
        <dbReference type="EMBL" id="TMS39304.1"/>
    </source>
</evidence>
<dbReference type="EMBL" id="AZBU02000001">
    <property type="protein sequence ID" value="TMS39304.1"/>
    <property type="molecule type" value="Genomic_DNA"/>
</dbReference>
<keyword evidence="2" id="KW-1185">Reference proteome</keyword>
<sequence>MLFLLDVEDSELRLFSEVPFPSYSLPSNDYSHYYSSFLAGTQPNDDSKEFVALWQVRIRGTADTHRLHRAHHRRLSVPWGPRPTTPRCFSDTLLAHLHPSSLLASKTQKTAKSHREQLVP</sequence>
<evidence type="ECO:0000313" key="2">
    <source>
        <dbReference type="Proteomes" id="UP000298663"/>
    </source>
</evidence>
<reference evidence="1 2" key="2">
    <citation type="journal article" date="2019" name="G3 (Bethesda)">
        <title>Hybrid Assembly of the Genome of the Entomopathogenic Nematode Steinernema carpocapsae Identifies the X-Chromosome.</title>
        <authorList>
            <person name="Serra L."/>
            <person name="Macchietto M."/>
            <person name="Macias-Munoz A."/>
            <person name="McGill C.J."/>
            <person name="Rodriguez I.M."/>
            <person name="Rodriguez B."/>
            <person name="Murad R."/>
            <person name="Mortazavi A."/>
        </authorList>
    </citation>
    <scope>NUCLEOTIDE SEQUENCE [LARGE SCALE GENOMIC DNA]</scope>
    <source>
        <strain evidence="1 2">ALL</strain>
    </source>
</reference>
<name>A0A4U8V1L3_STECR</name>
<protein>
    <submittedName>
        <fullName evidence="1">Uncharacterized protein</fullName>
    </submittedName>
</protein>
<proteinExistence type="predicted"/>
<dbReference type="AlphaFoldDB" id="A0A4U8V1L3"/>
<reference evidence="1 2" key="1">
    <citation type="journal article" date="2015" name="Genome Biol.">
        <title>Comparative genomics of Steinernema reveals deeply conserved gene regulatory networks.</title>
        <authorList>
            <person name="Dillman A.R."/>
            <person name="Macchietto M."/>
            <person name="Porter C.F."/>
            <person name="Rogers A."/>
            <person name="Williams B."/>
            <person name="Antoshechkin I."/>
            <person name="Lee M.M."/>
            <person name="Goodwin Z."/>
            <person name="Lu X."/>
            <person name="Lewis E.E."/>
            <person name="Goodrich-Blair H."/>
            <person name="Stock S.P."/>
            <person name="Adams B.J."/>
            <person name="Sternberg P.W."/>
            <person name="Mortazavi A."/>
        </authorList>
    </citation>
    <scope>NUCLEOTIDE SEQUENCE [LARGE SCALE GENOMIC DNA]</scope>
    <source>
        <strain evidence="1 2">ALL</strain>
    </source>
</reference>
<gene>
    <name evidence="1" type="ORF">L596_005852</name>
</gene>